<name>A0A7S4HNF7_9STRA</name>
<reference evidence="1" key="1">
    <citation type="submission" date="2021-01" db="EMBL/GenBank/DDBJ databases">
        <authorList>
            <person name="Corre E."/>
            <person name="Pelletier E."/>
            <person name="Niang G."/>
            <person name="Scheremetjew M."/>
            <person name="Finn R."/>
            <person name="Kale V."/>
            <person name="Holt S."/>
            <person name="Cochrane G."/>
            <person name="Meng A."/>
            <person name="Brown T."/>
            <person name="Cohen L."/>
        </authorList>
    </citation>
    <scope>NUCLEOTIDE SEQUENCE</scope>
    <source>
        <strain evidence="1">Isolate 1302-5</strain>
    </source>
</reference>
<protein>
    <submittedName>
        <fullName evidence="1">Uncharacterized protein</fullName>
    </submittedName>
</protein>
<dbReference type="EMBL" id="HBKQ01003043">
    <property type="protein sequence ID" value="CAE2204462.1"/>
    <property type="molecule type" value="Transcribed_RNA"/>
</dbReference>
<evidence type="ECO:0000313" key="1">
    <source>
        <dbReference type="EMBL" id="CAE2204462.1"/>
    </source>
</evidence>
<gene>
    <name evidence="1" type="ORF">OAUR00152_LOCUS2080</name>
</gene>
<sequence length="220" mass="24595">MVAVVSSFVTSPKICITNPPLVRGTDASWPYHVLPPLSPLKKHHVWGIGVQSREVSNRDIRLFLQRRCTVTPQSTLHDIQRCSPTGGICVFMFEWLLFLPCGHNACSHPRTTKHIMRSWCFNIPKASKFPASVQTSLQLCRYNYHWCAESNSSTVKRKAKDRIQHSLPSAALPILGTILLDPPPGNSKSTLFDSTHVASLPPKCLCGHHKLHAQGEMIEE</sequence>
<accession>A0A7S4HNF7</accession>
<proteinExistence type="predicted"/>
<dbReference type="AlphaFoldDB" id="A0A7S4HNF7"/>
<organism evidence="1">
    <name type="scientific">Odontella aurita</name>
    <dbReference type="NCBI Taxonomy" id="265563"/>
    <lineage>
        <taxon>Eukaryota</taxon>
        <taxon>Sar</taxon>
        <taxon>Stramenopiles</taxon>
        <taxon>Ochrophyta</taxon>
        <taxon>Bacillariophyta</taxon>
        <taxon>Mediophyceae</taxon>
        <taxon>Biddulphiophycidae</taxon>
        <taxon>Eupodiscales</taxon>
        <taxon>Odontellaceae</taxon>
        <taxon>Odontella</taxon>
    </lineage>
</organism>